<dbReference type="Proteomes" id="UP001430065">
    <property type="component" value="Unassembled WGS sequence"/>
</dbReference>
<feature type="chain" id="PRO_5046070728" description="Lipoprotein" evidence="1">
    <location>
        <begin position="21"/>
        <end position="289"/>
    </location>
</feature>
<sequence length="289" mass="30417">MLARPSLLVAVLMLGGCAAAPSSPPSSKITTPESVSIAVSDALPASGYLPEQSAVAPGTKYVVVQASGGSLFLGPILGSANISSKTKAMAEEVKGTVLSVDPEPVALDAILHTGLPVNESSSTYTVKPFVFMQHCDDGKFRLSLVFHVQGNGAGSSWVGRYIYDLPTAYDDSRLKSMSPADLANYRAELSAGAAALSDLMQRDLKGELPMKGTAVNFGSLYIMGVKMGGMGIYTQPQEIHFRGQLIEETDSYVTVRLDGHMHNTLMGGGLAFGVHRTSRKLAHTLTPVG</sequence>
<dbReference type="EMBL" id="JADIKC010000007">
    <property type="protein sequence ID" value="MBM7122693.1"/>
    <property type="molecule type" value="Genomic_DNA"/>
</dbReference>
<evidence type="ECO:0000256" key="1">
    <source>
        <dbReference type="SAM" id="SignalP"/>
    </source>
</evidence>
<evidence type="ECO:0000313" key="2">
    <source>
        <dbReference type="EMBL" id="MBM7122693.1"/>
    </source>
</evidence>
<keyword evidence="3" id="KW-1185">Reference proteome</keyword>
<comment type="caution">
    <text evidence="2">The sequence shown here is derived from an EMBL/GenBank/DDBJ whole genome shotgun (WGS) entry which is preliminary data.</text>
</comment>
<dbReference type="PROSITE" id="PS51257">
    <property type="entry name" value="PROKAR_LIPOPROTEIN"/>
    <property type="match status" value="1"/>
</dbReference>
<keyword evidence="1" id="KW-0732">Signal</keyword>
<evidence type="ECO:0008006" key="4">
    <source>
        <dbReference type="Google" id="ProtNLM"/>
    </source>
</evidence>
<protein>
    <recommendedName>
        <fullName evidence="4">Lipoprotein</fullName>
    </recommendedName>
</protein>
<proteinExistence type="predicted"/>
<evidence type="ECO:0000313" key="3">
    <source>
        <dbReference type="Proteomes" id="UP001430065"/>
    </source>
</evidence>
<accession>A0ABS2JXA3</accession>
<dbReference type="RefSeq" id="WP_204637126.1">
    <property type="nucleotide sequence ID" value="NZ_JADIKC010000007.1"/>
</dbReference>
<organism evidence="2 3">
    <name type="scientific">Dyella kyungheensis</name>
    <dbReference type="NCBI Taxonomy" id="1242174"/>
    <lineage>
        <taxon>Bacteria</taxon>
        <taxon>Pseudomonadati</taxon>
        <taxon>Pseudomonadota</taxon>
        <taxon>Gammaproteobacteria</taxon>
        <taxon>Lysobacterales</taxon>
        <taxon>Rhodanobacteraceae</taxon>
        <taxon>Dyella</taxon>
    </lineage>
</organism>
<gene>
    <name evidence="2" type="ORF">ISP20_16110</name>
</gene>
<name>A0ABS2JXA3_9GAMM</name>
<reference evidence="2 3" key="1">
    <citation type="submission" date="2020-10" db="EMBL/GenBank/DDBJ databases">
        <title>Phylogeny of dyella-like bacteria.</title>
        <authorList>
            <person name="Fu J."/>
        </authorList>
    </citation>
    <scope>NUCLEOTIDE SEQUENCE [LARGE SCALE GENOMIC DNA]</scope>
    <source>
        <strain evidence="2 3">THG-B117</strain>
    </source>
</reference>
<feature type="signal peptide" evidence="1">
    <location>
        <begin position="1"/>
        <end position="20"/>
    </location>
</feature>